<feature type="region of interest" description="Disordered" evidence="1">
    <location>
        <begin position="439"/>
        <end position="459"/>
    </location>
</feature>
<feature type="compositionally biased region" description="Low complexity" evidence="1">
    <location>
        <begin position="558"/>
        <end position="579"/>
    </location>
</feature>
<name>A0A836HIM0_9TRYP</name>
<dbReference type="Proteomes" id="UP000673552">
    <property type="component" value="Unassembled WGS sequence"/>
</dbReference>
<dbReference type="AlphaFoldDB" id="A0A836HIM0"/>
<organism evidence="2 3">
    <name type="scientific">Leishmania martiniquensis</name>
    <dbReference type="NCBI Taxonomy" id="1580590"/>
    <lineage>
        <taxon>Eukaryota</taxon>
        <taxon>Discoba</taxon>
        <taxon>Euglenozoa</taxon>
        <taxon>Kinetoplastea</taxon>
        <taxon>Metakinetoplastina</taxon>
        <taxon>Trypanosomatida</taxon>
        <taxon>Trypanosomatidae</taxon>
        <taxon>Leishmaniinae</taxon>
        <taxon>Leishmania</taxon>
    </lineage>
</organism>
<feature type="compositionally biased region" description="Basic and acidic residues" evidence="1">
    <location>
        <begin position="165"/>
        <end position="180"/>
    </location>
</feature>
<proteinExistence type="predicted"/>
<sequence length="1122" mass="117070">MRGGRVAETAMADSGELVEVLLHVFHPLLKCLEDALANAIAVTPLEVTPQGRAAYSEGPRASACVRKGETGAKVEAAPTPNTPDTSDSPSTAAAASSTVSQGVVRTCFAVTPETARDSAPLQNSVAEEDEAEGDLGKGCGDGRRVQQLLASAPAEEGLAAPRGAFDAKRRDDGRSVDSDGARTAVTALCSPDGTEPVAPCSLSHPLSPRNTTSPSLPSKSANTVEAPVSALRKRGRSPLACTWAPHLKKDAPAHTSGEHLACLAALLPGSAPAAHPFCFTVPNAVLWEAVAALAEATLIDGLCFSWLQGEVRRRMEAEQQRSEEQERSKTVPPLPSPARMLADALLCFHFPSVSIAHMRWRETAGGDRGEACSRPDGAHEPREDSSREAGVFEGLPTEVQDAVFTSVSAALMRAAAVHTAQLLNPLCLATAGDAGCEEAAETARRQEDAPPSALSQSRSHSCLAPSQVAAHAVPFHHFEAQSHLQADCGGGGEAPASCCRWQEWPQGESMAGAEGIANATRTPVTFRMVQEKLKDRHRRTLQAQQQQQQLQLILTSATVSRSPTPAPSASAAAGALRASASRRDGLPATAARSAPSDPIADGERSWRVAEERLGPLVQQAQAHDRSCFYVQPHTGGCNISARTEPAALTIANAAVRATTFTVRVLCSALASAMTGEADAATSRGSAGTEALRSVGAAGSSGTGGCGSGVTNAQSGKGIDSHGLAEDARCYLVRQWCAGLERLACTTFALPTGGSTSWRTAPRTRQSSFAVSAAALFGRLRNSSVNPQIELLADYALETGKATLALPKTSSAKDVGDGHVATAGAATAAADAVAHQLPWTTARWSVRPVVETGEADYAVDSLTSLDKGDRGHPQRVNALSSLPTDSTADTYAVRGEPSCATLDAESLREDPLKECKADTHQVAPLSPLSRPAVEWLLLSDAHGHPWQVGQAEDGQSAPTPPPLRTAQVVETSTAALFQRVLGPMLATEKSESRASADILNPLEEVGAVLATIDAVCAGRTLVDASAWRYGRNRMSVAAVSSIDLIVPESDDDGAAAGEGGDDLRRRASRPHRAHDAPEGDPAEEAVTEPPRSSGHVRLPLGLYHHECGVLHVADGATYALEVD</sequence>
<reference evidence="3" key="2">
    <citation type="journal article" date="2021" name="Sci. Data">
        <title>Chromosome-scale genome sequencing, assembly and annotation of six genomes from subfamily Leishmaniinae.</title>
        <authorList>
            <person name="Almutairi H."/>
            <person name="Urbaniak M.D."/>
            <person name="Bates M.D."/>
            <person name="Jariyapan N."/>
            <person name="Kwakye-Nuako G."/>
            <person name="Thomaz Soccol V."/>
            <person name="Al-Salem W.S."/>
            <person name="Dillon R.J."/>
            <person name="Bates P.A."/>
            <person name="Gatherer D."/>
        </authorList>
    </citation>
    <scope>NUCLEOTIDE SEQUENCE [LARGE SCALE GENOMIC DNA]</scope>
</reference>
<feature type="region of interest" description="Disordered" evidence="1">
    <location>
        <begin position="558"/>
        <end position="604"/>
    </location>
</feature>
<gene>
    <name evidence="2" type="ORF">LSCM1_05696</name>
</gene>
<dbReference type="RefSeq" id="XP_067179776.1">
    <property type="nucleotide sequence ID" value="XM_067323141.1"/>
</dbReference>
<dbReference type="GeneID" id="92515653"/>
<reference evidence="3" key="1">
    <citation type="journal article" date="2021" name="Microbiol. Resour. Announc.">
        <title>LGAAP: Leishmaniinae Genome Assembly and Annotation Pipeline.</title>
        <authorList>
            <person name="Almutairi H."/>
            <person name="Urbaniak M.D."/>
            <person name="Bates M.D."/>
            <person name="Jariyapan N."/>
            <person name="Kwakye-Nuako G."/>
            <person name="Thomaz-Soccol V."/>
            <person name="Al-Salem W.S."/>
            <person name="Dillon R.J."/>
            <person name="Bates P.A."/>
            <person name="Gatherer D."/>
        </authorList>
    </citation>
    <scope>NUCLEOTIDE SEQUENCE [LARGE SCALE GENOMIC DNA]</scope>
</reference>
<feature type="region of interest" description="Disordered" evidence="1">
    <location>
        <begin position="114"/>
        <end position="223"/>
    </location>
</feature>
<dbReference type="EMBL" id="JAFEUZ010000016">
    <property type="protein sequence ID" value="KAG5481983.1"/>
    <property type="molecule type" value="Genomic_DNA"/>
</dbReference>
<evidence type="ECO:0000313" key="3">
    <source>
        <dbReference type="Proteomes" id="UP000673552"/>
    </source>
</evidence>
<dbReference type="KEGG" id="lmat:92515653"/>
<keyword evidence="3" id="KW-1185">Reference proteome</keyword>
<evidence type="ECO:0000256" key="1">
    <source>
        <dbReference type="SAM" id="MobiDB-lite"/>
    </source>
</evidence>
<feature type="compositionally biased region" description="Low complexity" evidence="1">
    <location>
        <begin position="76"/>
        <end position="97"/>
    </location>
</feature>
<feature type="region of interest" description="Disordered" evidence="1">
    <location>
        <begin position="69"/>
        <end position="97"/>
    </location>
</feature>
<feature type="region of interest" description="Disordered" evidence="1">
    <location>
        <begin position="1047"/>
        <end position="1092"/>
    </location>
</feature>
<evidence type="ECO:0000313" key="2">
    <source>
        <dbReference type="EMBL" id="KAG5481983.1"/>
    </source>
</evidence>
<feature type="region of interest" description="Disordered" evidence="1">
    <location>
        <begin position="365"/>
        <end position="389"/>
    </location>
</feature>
<comment type="caution">
    <text evidence="2">The sequence shown here is derived from an EMBL/GenBank/DDBJ whole genome shotgun (WGS) entry which is preliminary data.</text>
</comment>
<protein>
    <submittedName>
        <fullName evidence="2">Uncharacterized protein</fullName>
    </submittedName>
</protein>
<dbReference type="OrthoDB" id="267244at2759"/>
<feature type="compositionally biased region" description="Basic and acidic residues" evidence="1">
    <location>
        <begin position="365"/>
        <end position="387"/>
    </location>
</feature>
<feature type="compositionally biased region" description="Polar residues" evidence="1">
    <location>
        <begin position="208"/>
        <end position="223"/>
    </location>
</feature>
<accession>A0A836HIM0</accession>